<proteinExistence type="predicted"/>
<feature type="compositionally biased region" description="Low complexity" evidence="5">
    <location>
        <begin position="258"/>
        <end position="270"/>
    </location>
</feature>
<dbReference type="GO" id="GO:0008270">
    <property type="term" value="F:zinc ion binding"/>
    <property type="evidence" value="ECO:0007669"/>
    <property type="project" value="UniProtKB-KW"/>
</dbReference>
<dbReference type="Gene3D" id="3.30.40.10">
    <property type="entry name" value="Zinc/RING finger domain, C3HC4 (zinc finger)"/>
    <property type="match status" value="1"/>
</dbReference>
<dbReference type="OrthoDB" id="1630758at2759"/>
<keyword evidence="2 4" id="KW-0863">Zinc-finger</keyword>
<keyword evidence="3 4" id="KW-0862">Zinc</keyword>
<dbReference type="PROSITE" id="PS00518">
    <property type="entry name" value="ZF_RING_1"/>
    <property type="match status" value="1"/>
</dbReference>
<dbReference type="AlphaFoldDB" id="A0A166H7H0"/>
<feature type="zinc finger region" description="TRAF-type" evidence="4">
    <location>
        <begin position="109"/>
        <end position="178"/>
    </location>
</feature>
<name>A0A166H7H0_9AGAM</name>
<protein>
    <recommendedName>
        <fullName evidence="10">RING-type domain-containing protein</fullName>
    </recommendedName>
</protein>
<dbReference type="InterPro" id="IPR001841">
    <property type="entry name" value="Znf_RING"/>
</dbReference>
<keyword evidence="9" id="KW-1185">Reference proteome</keyword>
<dbReference type="InterPro" id="IPR001293">
    <property type="entry name" value="Znf_TRAF"/>
</dbReference>
<reference evidence="8 9" key="1">
    <citation type="journal article" date="2016" name="Mol. Biol. Evol.">
        <title>Comparative Genomics of Early-Diverging Mushroom-Forming Fungi Provides Insights into the Origins of Lignocellulose Decay Capabilities.</title>
        <authorList>
            <person name="Nagy L.G."/>
            <person name="Riley R."/>
            <person name="Tritt A."/>
            <person name="Adam C."/>
            <person name="Daum C."/>
            <person name="Floudas D."/>
            <person name="Sun H."/>
            <person name="Yadav J.S."/>
            <person name="Pangilinan J."/>
            <person name="Larsson K.H."/>
            <person name="Matsuura K."/>
            <person name="Barry K."/>
            <person name="Labutti K."/>
            <person name="Kuo R."/>
            <person name="Ohm R.A."/>
            <person name="Bhattacharya S.S."/>
            <person name="Shirouzu T."/>
            <person name="Yoshinaga Y."/>
            <person name="Martin F.M."/>
            <person name="Grigoriev I.V."/>
            <person name="Hibbett D.S."/>
        </authorList>
    </citation>
    <scope>NUCLEOTIDE SEQUENCE [LARGE SCALE GENOMIC DNA]</scope>
    <source>
        <strain evidence="8 9">HHB10207 ss-3</strain>
    </source>
</reference>
<organism evidence="8 9">
    <name type="scientific">Sistotremastrum suecicum HHB10207 ss-3</name>
    <dbReference type="NCBI Taxonomy" id="1314776"/>
    <lineage>
        <taxon>Eukaryota</taxon>
        <taxon>Fungi</taxon>
        <taxon>Dikarya</taxon>
        <taxon>Basidiomycota</taxon>
        <taxon>Agaricomycotina</taxon>
        <taxon>Agaricomycetes</taxon>
        <taxon>Sistotremastrales</taxon>
        <taxon>Sistotremastraceae</taxon>
        <taxon>Sistotremastrum</taxon>
    </lineage>
</organism>
<evidence type="ECO:0000256" key="5">
    <source>
        <dbReference type="SAM" id="MobiDB-lite"/>
    </source>
</evidence>
<dbReference type="PROSITE" id="PS50089">
    <property type="entry name" value="ZF_RING_2"/>
    <property type="match status" value="1"/>
</dbReference>
<evidence type="ECO:0000259" key="7">
    <source>
        <dbReference type="PROSITE" id="PS50145"/>
    </source>
</evidence>
<dbReference type="PANTHER" id="PTHR10131">
    <property type="entry name" value="TNF RECEPTOR ASSOCIATED FACTOR"/>
    <property type="match status" value="1"/>
</dbReference>
<accession>A0A166H7H0</accession>
<evidence type="ECO:0000256" key="2">
    <source>
        <dbReference type="ARBA" id="ARBA00022771"/>
    </source>
</evidence>
<evidence type="ECO:0000259" key="6">
    <source>
        <dbReference type="PROSITE" id="PS50089"/>
    </source>
</evidence>
<dbReference type="InterPro" id="IPR013083">
    <property type="entry name" value="Znf_RING/FYVE/PHD"/>
</dbReference>
<dbReference type="PANTHER" id="PTHR10131:SF94">
    <property type="entry name" value="TNF RECEPTOR-ASSOCIATED FACTOR 4"/>
    <property type="match status" value="1"/>
</dbReference>
<evidence type="ECO:0000313" key="8">
    <source>
        <dbReference type="EMBL" id="KZT42420.1"/>
    </source>
</evidence>
<evidence type="ECO:0008006" key="10">
    <source>
        <dbReference type="Google" id="ProtNLM"/>
    </source>
</evidence>
<evidence type="ECO:0000256" key="3">
    <source>
        <dbReference type="ARBA" id="ARBA00022833"/>
    </source>
</evidence>
<gene>
    <name evidence="8" type="ORF">SISSUDRAFT_1074545</name>
</gene>
<sequence length="446" mass="50135">MTSSSSSSFSLSYSYVEAVNPNLLCCICRTPFNVPATTKSCSHTFCWECICSAIAVLPQCPIDRSPLSLEDVSLASPIVRHMVSELPVYCTHRSLGCDHQCERQLLEHHLKDECLYEPLPCPERKCDQFIKRKDLKSHSHPDDHQSCTTCDLKFPDASHASGCPDAQVSCEHQPHGCRWTGRQADRPDHLERCPYEPLKEFFLMNSKRITALEAENQRLKDRLEELAFVFDRSRHDVHAMKYLLHPWFKLPANASHNPTTSSSTSSPTGTMPLNGTDFFPHSSSQPDEHDPFPEIFEGETQHTLFPPHRIPFQYPHLLPPDHTAPPTSISVAPLDLDGTLEHTFTSLRDSVVVLAKTVEHTGRRHDIALTTENVRVAEELAGVKAAVRGIRQQVHRIMMERVPGNEMGDKRMDPDMMVSGNPYLRSVLGSYPALTKSIPTTSVTKL</sequence>
<feature type="domain" description="RING-type" evidence="6">
    <location>
        <begin position="25"/>
        <end position="64"/>
    </location>
</feature>
<dbReference type="STRING" id="1314776.A0A166H7H0"/>
<dbReference type="InterPro" id="IPR017907">
    <property type="entry name" value="Znf_RING_CS"/>
</dbReference>
<dbReference type="SUPFAM" id="SSF57850">
    <property type="entry name" value="RING/U-box"/>
    <property type="match status" value="1"/>
</dbReference>
<keyword evidence="1 4" id="KW-0479">Metal-binding</keyword>
<feature type="domain" description="TRAF-type" evidence="7">
    <location>
        <begin position="109"/>
        <end position="178"/>
    </location>
</feature>
<dbReference type="PROSITE" id="PS50145">
    <property type="entry name" value="ZF_TRAF"/>
    <property type="match status" value="1"/>
</dbReference>
<evidence type="ECO:0000256" key="1">
    <source>
        <dbReference type="ARBA" id="ARBA00022723"/>
    </source>
</evidence>
<dbReference type="Proteomes" id="UP000076798">
    <property type="component" value="Unassembled WGS sequence"/>
</dbReference>
<evidence type="ECO:0000256" key="4">
    <source>
        <dbReference type="PROSITE-ProRule" id="PRU00207"/>
    </source>
</evidence>
<dbReference type="SUPFAM" id="SSF49599">
    <property type="entry name" value="TRAF domain-like"/>
    <property type="match status" value="2"/>
</dbReference>
<evidence type="ECO:0000313" key="9">
    <source>
        <dbReference type="Proteomes" id="UP000076798"/>
    </source>
</evidence>
<feature type="region of interest" description="Disordered" evidence="5">
    <location>
        <begin position="255"/>
        <end position="292"/>
    </location>
</feature>
<dbReference type="EMBL" id="KV428013">
    <property type="protein sequence ID" value="KZT42420.1"/>
    <property type="molecule type" value="Genomic_DNA"/>
</dbReference>